<keyword evidence="2" id="KW-0812">Transmembrane</keyword>
<feature type="non-terminal residue" evidence="4">
    <location>
        <position position="1"/>
    </location>
</feature>
<dbReference type="OrthoDB" id="3001637at2759"/>
<feature type="transmembrane region" description="Helical" evidence="2">
    <location>
        <begin position="12"/>
        <end position="32"/>
    </location>
</feature>
<dbReference type="Gene3D" id="3.10.129.10">
    <property type="entry name" value="Hotdog Thioesterase"/>
    <property type="match status" value="1"/>
</dbReference>
<dbReference type="Pfam" id="PF13452">
    <property type="entry name" value="FAS1_DH_region"/>
    <property type="match status" value="1"/>
</dbReference>
<evidence type="ECO:0000259" key="3">
    <source>
        <dbReference type="Pfam" id="PF13452"/>
    </source>
</evidence>
<keyword evidence="2" id="KW-0472">Membrane</keyword>
<keyword evidence="1" id="KW-0808">Transferase</keyword>
<feature type="domain" description="FAS1-like dehydratase" evidence="3">
    <location>
        <begin position="11"/>
        <end position="93"/>
    </location>
</feature>
<evidence type="ECO:0000313" key="5">
    <source>
        <dbReference type="Proteomes" id="UP000244722"/>
    </source>
</evidence>
<comment type="caution">
    <text evidence="4">The sequence shown here is derived from an EMBL/GenBank/DDBJ whole genome shotgun (WGS) entry which is preliminary data.</text>
</comment>
<reference evidence="4 5" key="1">
    <citation type="submission" date="2017-04" db="EMBL/GenBank/DDBJ databases">
        <title>Draft genome sequence of Tuber borchii Vittad., a whitish edible truffle.</title>
        <authorList>
            <consortium name="DOE Joint Genome Institute"/>
            <person name="Murat C."/>
            <person name="Kuo A."/>
            <person name="Barry K.W."/>
            <person name="Clum A."/>
            <person name="Dockter R.B."/>
            <person name="Fauchery L."/>
            <person name="Iotti M."/>
            <person name="Kohler A."/>
            <person name="Labutti K."/>
            <person name="Lindquist E.A."/>
            <person name="Lipzen A."/>
            <person name="Ohm R.A."/>
            <person name="Wang M."/>
            <person name="Grigoriev I.V."/>
            <person name="Zambonelli A."/>
            <person name="Martin F.M."/>
        </authorList>
    </citation>
    <scope>NUCLEOTIDE SEQUENCE [LARGE SCALE GENOMIC DNA]</scope>
    <source>
        <strain evidence="4 5">Tbo3840</strain>
    </source>
</reference>
<organism evidence="4 5">
    <name type="scientific">Tuber borchii</name>
    <name type="common">White truffle</name>
    <dbReference type="NCBI Taxonomy" id="42251"/>
    <lineage>
        <taxon>Eukaryota</taxon>
        <taxon>Fungi</taxon>
        <taxon>Dikarya</taxon>
        <taxon>Ascomycota</taxon>
        <taxon>Pezizomycotina</taxon>
        <taxon>Pezizomycetes</taxon>
        <taxon>Pezizales</taxon>
        <taxon>Tuberaceae</taxon>
        <taxon>Tuber</taxon>
    </lineage>
</organism>
<evidence type="ECO:0000256" key="1">
    <source>
        <dbReference type="ARBA" id="ARBA00022679"/>
    </source>
</evidence>
<dbReference type="InterPro" id="IPR039569">
    <property type="entry name" value="FAS1-like_DH_region"/>
</dbReference>
<sequence>GEVFVERPRKTVYAPTYFAIVAAWTTIVRVVIPKVIDGNLLKLPHLSISFRMLLGMHPFKKDDVVEIKAQISPILERASGKIVEVCEAISRDGPSTAESVGSY</sequence>
<keyword evidence="5" id="KW-1185">Reference proteome</keyword>
<dbReference type="AlphaFoldDB" id="A0A2T6ZEN2"/>
<gene>
    <name evidence="4" type="ORF">B9Z19DRAFT_942053</name>
</gene>
<dbReference type="GO" id="GO:0016740">
    <property type="term" value="F:transferase activity"/>
    <property type="evidence" value="ECO:0007669"/>
    <property type="project" value="UniProtKB-KW"/>
</dbReference>
<name>A0A2T6ZEN2_TUBBO</name>
<evidence type="ECO:0000313" key="4">
    <source>
        <dbReference type="EMBL" id="PUU73950.1"/>
    </source>
</evidence>
<evidence type="ECO:0000256" key="2">
    <source>
        <dbReference type="SAM" id="Phobius"/>
    </source>
</evidence>
<accession>A0A2T6ZEN2</accession>
<dbReference type="InterPro" id="IPR050830">
    <property type="entry name" value="Fungal_FAS"/>
</dbReference>
<dbReference type="EMBL" id="NESQ01000331">
    <property type="protein sequence ID" value="PUU73950.1"/>
    <property type="molecule type" value="Genomic_DNA"/>
</dbReference>
<feature type="non-terminal residue" evidence="4">
    <location>
        <position position="103"/>
    </location>
</feature>
<dbReference type="Proteomes" id="UP000244722">
    <property type="component" value="Unassembled WGS sequence"/>
</dbReference>
<dbReference type="PANTHER" id="PTHR10982:SF21">
    <property type="entry name" value="FATTY ACID SYNTHASE SUBUNIT BETA"/>
    <property type="match status" value="1"/>
</dbReference>
<keyword evidence="2" id="KW-1133">Transmembrane helix</keyword>
<protein>
    <recommendedName>
        <fullName evidence="3">FAS1-like dehydratase domain-containing protein</fullName>
    </recommendedName>
</protein>
<dbReference type="PANTHER" id="PTHR10982">
    <property type="entry name" value="MALONYL COA-ACYL CARRIER PROTEIN TRANSACYLASE"/>
    <property type="match status" value="1"/>
</dbReference>
<dbReference type="STRING" id="42251.A0A2T6ZEN2"/>
<proteinExistence type="predicted"/>